<accession>A0ABR4A9E9</accession>
<name>A0ABR4A9E9_9LECA</name>
<feature type="region of interest" description="Disordered" evidence="7">
    <location>
        <begin position="620"/>
        <end position="654"/>
    </location>
</feature>
<keyword evidence="4" id="KW-0863">Zinc-finger</keyword>
<reference evidence="8 9" key="1">
    <citation type="submission" date="2024-09" db="EMBL/GenBank/DDBJ databases">
        <title>Rethinking Asexuality: The Enigmatic Case of Functional Sexual Genes in Lepraria (Stereocaulaceae).</title>
        <authorList>
            <person name="Doellman M."/>
            <person name="Sun Y."/>
            <person name="Barcenas-Pena A."/>
            <person name="Lumbsch H.T."/>
            <person name="Grewe F."/>
        </authorList>
    </citation>
    <scope>NUCLEOTIDE SEQUENCE [LARGE SCALE GENOMIC DNA]</scope>
    <source>
        <strain evidence="8 9">Mercado 3170</strain>
    </source>
</reference>
<feature type="compositionally biased region" description="Basic and acidic residues" evidence="7">
    <location>
        <begin position="1"/>
        <end position="10"/>
    </location>
</feature>
<dbReference type="PROSITE" id="PS50294">
    <property type="entry name" value="WD_REPEATS_REGION"/>
    <property type="match status" value="2"/>
</dbReference>
<feature type="compositionally biased region" description="Low complexity" evidence="7">
    <location>
        <begin position="66"/>
        <end position="75"/>
    </location>
</feature>
<dbReference type="SUPFAM" id="SSF50978">
    <property type="entry name" value="WD40 repeat-like"/>
    <property type="match status" value="1"/>
</dbReference>
<dbReference type="Proteomes" id="UP001590950">
    <property type="component" value="Unassembled WGS sequence"/>
</dbReference>
<dbReference type="PANTHER" id="PTHR46200">
    <property type="entry name" value="GATOR COMPLEX PROTEIN WDR24"/>
    <property type="match status" value="1"/>
</dbReference>
<proteinExistence type="predicted"/>
<evidence type="ECO:0000256" key="7">
    <source>
        <dbReference type="SAM" id="MobiDB-lite"/>
    </source>
</evidence>
<dbReference type="PROSITE" id="PS50082">
    <property type="entry name" value="WD_REPEATS_2"/>
    <property type="match status" value="3"/>
</dbReference>
<feature type="region of interest" description="Disordered" evidence="7">
    <location>
        <begin position="1207"/>
        <end position="1269"/>
    </location>
</feature>
<feature type="region of interest" description="Disordered" evidence="7">
    <location>
        <begin position="885"/>
        <end position="910"/>
    </location>
</feature>
<feature type="compositionally biased region" description="Pro residues" evidence="7">
    <location>
        <begin position="13"/>
        <end position="22"/>
    </location>
</feature>
<dbReference type="PANTHER" id="PTHR46200:SF1">
    <property type="entry name" value="GATOR COMPLEX PROTEIN WDR24"/>
    <property type="match status" value="1"/>
</dbReference>
<dbReference type="InterPro" id="IPR015943">
    <property type="entry name" value="WD40/YVTN_repeat-like_dom_sf"/>
</dbReference>
<evidence type="ECO:0000256" key="3">
    <source>
        <dbReference type="ARBA" id="ARBA00022737"/>
    </source>
</evidence>
<dbReference type="InterPro" id="IPR037590">
    <property type="entry name" value="WDR24"/>
</dbReference>
<feature type="compositionally biased region" description="Polar residues" evidence="7">
    <location>
        <begin position="478"/>
        <end position="504"/>
    </location>
</feature>
<evidence type="ECO:0000256" key="5">
    <source>
        <dbReference type="ARBA" id="ARBA00022833"/>
    </source>
</evidence>
<dbReference type="InterPro" id="IPR019775">
    <property type="entry name" value="WD40_repeat_CS"/>
</dbReference>
<feature type="region of interest" description="Disordered" evidence="7">
    <location>
        <begin position="39"/>
        <end position="77"/>
    </location>
</feature>
<keyword evidence="5" id="KW-0862">Zinc</keyword>
<protein>
    <recommendedName>
        <fullName evidence="10">Restriction of telomere capping protein 1</fullName>
    </recommendedName>
</protein>
<gene>
    <name evidence="8" type="ORF">N7G274_005229</name>
</gene>
<feature type="compositionally biased region" description="Polar residues" evidence="7">
    <location>
        <begin position="1254"/>
        <end position="1269"/>
    </location>
</feature>
<evidence type="ECO:0000313" key="9">
    <source>
        <dbReference type="Proteomes" id="UP001590950"/>
    </source>
</evidence>
<feature type="compositionally biased region" description="Polar residues" evidence="7">
    <location>
        <begin position="840"/>
        <end position="856"/>
    </location>
</feature>
<feature type="region of interest" description="Disordered" evidence="7">
    <location>
        <begin position="828"/>
        <end position="871"/>
    </location>
</feature>
<keyword evidence="3" id="KW-0677">Repeat</keyword>
<evidence type="ECO:0000313" key="8">
    <source>
        <dbReference type="EMBL" id="KAL2042041.1"/>
    </source>
</evidence>
<feature type="repeat" description="WD" evidence="6">
    <location>
        <begin position="186"/>
        <end position="221"/>
    </location>
</feature>
<evidence type="ECO:0000256" key="4">
    <source>
        <dbReference type="ARBA" id="ARBA00022771"/>
    </source>
</evidence>
<comment type="caution">
    <text evidence="8">The sequence shown here is derived from an EMBL/GenBank/DDBJ whole genome shotgun (WGS) entry which is preliminary data.</text>
</comment>
<keyword evidence="1 6" id="KW-0853">WD repeat</keyword>
<dbReference type="Pfam" id="PF00400">
    <property type="entry name" value="WD40"/>
    <property type="match status" value="3"/>
</dbReference>
<feature type="region of interest" description="Disordered" evidence="7">
    <location>
        <begin position="785"/>
        <end position="815"/>
    </location>
</feature>
<feature type="region of interest" description="Disordered" evidence="7">
    <location>
        <begin position="422"/>
        <end position="446"/>
    </location>
</feature>
<evidence type="ECO:0008006" key="10">
    <source>
        <dbReference type="Google" id="ProtNLM"/>
    </source>
</evidence>
<sequence>MSNHSLEDARAPSSPPAPPLPPENYAGFAATALARLAQPFGYGSRPPSAHGRSPPDPGQSRLIVQRSSSPVSSRSATHRTGLRIASLDISPDRTHAVLAGHDILKTIQVTDTACAEGFNLRANIIAYAAAHETSGSAVSAKHKEQLVANDVKWSHGAFSTTIATAGASGQIVVYDINRAGVEIARLHEHARQVHRLGFNPHQGAYMLSGSQDGTVRMWDLRALAGDRSVMTCQSHRKYAGNSEGIRDLKWSPTDGTEFAVGTDNGSVQCWDTQKPNAPRFKIAAHEKSCHSIDWHPDGKYIVSGGGDKNIRVWDASSSNRRMKSSWEIRAPQSVAHVRWRPACYSSDNQGHTGWNCTQLAASYDQSDPRVHVWDFCSPYMPFRVLDKYDTPVTALLWCSESLLWSVDSAGIFTQTDMKFVPKTRDQRSPNTLDVGPDGKILMFSQRKERRRTSIEEVLEGLNQQKQRRSSTGERLGGSHSTAPGSSENLSFTPRQRKNPNSLRSAKSLAGTPPSAGSGGPVFGLDLSLEKGIQPLTQVAQAGYVQGLFDADAFRYLARHYKAPSPPPADNMACDLHLVLSEAFRSNSTLAARTSQYRLAQSWQVLAKALENELHSRAECNSQKRTVRSSPQSLLKQASLHSTNEDMNDPAGNHETKISLSEHDQLPTKGITSHNLETVSNMTTPLAGPVPDSVSGCMFPLAVDSLRLPGSAWTKQQPRSLTAASGLAKVAHQEPLEMNQNAEVDHEDHYRSKLKDEHQPYQNKRQLPPDAALVDMDRHLAERRAAMGDYRATPRPLLRLDDPTPSAGSGPNFLTFERHDSNESLQLFSASTDSSHRERSVTGSFESNPEFQKTASTTEREGAPSDGEVLSNGDQEDALIFDDEAQMRSPGSPPASPPKISQAPPKNVGSAPTAVAFSMASHRPAVPQQPIVHYEDMKDWIKVTEAPVSESSTKSCKYVLSDFLPPEQEPDIIQPWTATAMFMPLIDYHTYKLHDAQLPAFLLLHLAPYINHGIPYDRAMKILLHYHTQLVSLQLTTQATELRKSAQPYFPEVAEHGLYDITPGGLWCTTCQKPKIERTSNPKYCEHCKQPRAHCPICTGQGPVSFSRLLETDSTSHGTEKPSSGDLLWGWCQECGHGGHVGCIRAWWDLEESEGACPTVGCSCDCMPGTRRQEIVKKLEEARKPKAVSKDEWRVGLSPAVQKARGLVSGPAAGKGPMQGLGAGRGAMSLGAAGRSGSGGKKVRIVAPEEEQRTTSRGGSNDNTTSASAP</sequence>
<keyword evidence="9" id="KW-1185">Reference proteome</keyword>
<keyword evidence="2" id="KW-0479">Metal-binding</keyword>
<feature type="repeat" description="WD" evidence="6">
    <location>
        <begin position="282"/>
        <end position="323"/>
    </location>
</feature>
<evidence type="ECO:0000256" key="2">
    <source>
        <dbReference type="ARBA" id="ARBA00022723"/>
    </source>
</evidence>
<evidence type="ECO:0000256" key="1">
    <source>
        <dbReference type="ARBA" id="ARBA00022574"/>
    </source>
</evidence>
<feature type="repeat" description="WD" evidence="6">
    <location>
        <begin position="238"/>
        <end position="280"/>
    </location>
</feature>
<feature type="region of interest" description="Disordered" evidence="7">
    <location>
        <begin position="1"/>
        <end position="25"/>
    </location>
</feature>
<feature type="region of interest" description="Disordered" evidence="7">
    <location>
        <begin position="743"/>
        <end position="770"/>
    </location>
</feature>
<dbReference type="EMBL" id="JBEFKJ010000015">
    <property type="protein sequence ID" value="KAL2042041.1"/>
    <property type="molecule type" value="Genomic_DNA"/>
</dbReference>
<dbReference type="Gene3D" id="2.130.10.10">
    <property type="entry name" value="YVTN repeat-like/Quinoprotein amine dehydrogenase"/>
    <property type="match status" value="2"/>
</dbReference>
<feature type="compositionally biased region" description="Basic and acidic residues" evidence="7">
    <location>
        <begin position="743"/>
        <end position="758"/>
    </location>
</feature>
<dbReference type="InterPro" id="IPR036322">
    <property type="entry name" value="WD40_repeat_dom_sf"/>
</dbReference>
<dbReference type="PROSITE" id="PS00678">
    <property type="entry name" value="WD_REPEATS_1"/>
    <property type="match status" value="2"/>
</dbReference>
<dbReference type="InterPro" id="IPR001680">
    <property type="entry name" value="WD40_rpt"/>
</dbReference>
<evidence type="ECO:0000256" key="6">
    <source>
        <dbReference type="PROSITE-ProRule" id="PRU00221"/>
    </source>
</evidence>
<feature type="region of interest" description="Disordered" evidence="7">
    <location>
        <begin position="458"/>
        <end position="517"/>
    </location>
</feature>
<dbReference type="SMART" id="SM00320">
    <property type="entry name" value="WD40"/>
    <property type="match status" value="5"/>
</dbReference>
<feature type="compositionally biased region" description="Polar residues" evidence="7">
    <location>
        <begin position="620"/>
        <end position="641"/>
    </location>
</feature>
<organism evidence="8 9">
    <name type="scientific">Stereocaulon virgatum</name>
    <dbReference type="NCBI Taxonomy" id="373712"/>
    <lineage>
        <taxon>Eukaryota</taxon>
        <taxon>Fungi</taxon>
        <taxon>Dikarya</taxon>
        <taxon>Ascomycota</taxon>
        <taxon>Pezizomycotina</taxon>
        <taxon>Lecanoromycetes</taxon>
        <taxon>OSLEUM clade</taxon>
        <taxon>Lecanoromycetidae</taxon>
        <taxon>Lecanorales</taxon>
        <taxon>Lecanorineae</taxon>
        <taxon>Stereocaulaceae</taxon>
        <taxon>Stereocaulon</taxon>
    </lineage>
</organism>